<feature type="region of interest" description="Disordered" evidence="2">
    <location>
        <begin position="722"/>
        <end position="741"/>
    </location>
</feature>
<organism evidence="3 4">
    <name type="scientific">Batrachochytrium salamandrivorans</name>
    <dbReference type="NCBI Taxonomy" id="1357716"/>
    <lineage>
        <taxon>Eukaryota</taxon>
        <taxon>Fungi</taxon>
        <taxon>Fungi incertae sedis</taxon>
        <taxon>Chytridiomycota</taxon>
        <taxon>Chytridiomycota incertae sedis</taxon>
        <taxon>Chytridiomycetes</taxon>
        <taxon>Rhizophydiales</taxon>
        <taxon>Rhizophydiales incertae sedis</taxon>
        <taxon>Batrachochytrium</taxon>
    </lineage>
</organism>
<feature type="compositionally biased region" description="Low complexity" evidence="2">
    <location>
        <begin position="269"/>
        <end position="283"/>
    </location>
</feature>
<keyword evidence="4" id="KW-1185">Reference proteome</keyword>
<dbReference type="Proteomes" id="UP001648503">
    <property type="component" value="Unassembled WGS sequence"/>
</dbReference>
<dbReference type="InterPro" id="IPR029602">
    <property type="entry name" value="IFT74"/>
</dbReference>
<sequence length="1512" mass="164151">MSSRFTTDTLRIAMAQLLRIHGLDRMSGAAHDVVVDVSRRYLEMLARCTQEAALADGRSAACLFDLVQASDSVGVDVFELRDYLKEWRQAADRVVERRLKAAVAAAARAAAAATTTTVAVTAAAATTTNTAVTAAAATTTTTTTATAAAVTATSASTALPPSILKGEGLHSAKPAISLTTAEINHSRTSSTLAAVNSEGDATNTAVAAAASSTNDAAAAASEDKGPPVLGFPRMAPGPFPLDPRKICNGSVKAESIVPGHTDAMDVDSPSESLRSPSPSPTLEDLLPPLPTEHDYSQALACAEAEVPSWGNAIDYFLMDMDDDHAVDGDDDRGKSESHYLYPVAFCDSKMAKADNRPTQFPPRPVKSTQLHLSKNHYIKQSTGLLTNVVEGLKLQTSTTPVISRKDMAQYLVQRELVGISSFRDSLLPFERSLINDVFLMVLPNMSTVMGCELIPTEAHFLPAIEDMHDVRTRHEINSKRHEVVAATPSLPPPPLQRQPSVSMVVAPPALTPLPAASLTPLPTVKLKTLLASVSTPTPTLSSTTATPSMPKGSALPCAATPTSAAAATTRATNPISTIAAATPAPQQIRLAFTTGGKAASASKNTLSSTAVSTHSSALSTIPTTTSHAATLSVPTSQVATPTPSFRKITIVNSSPASTTLSTSTPSPAPISVPAHVSASEPTLVSSRSSKIVDGKPETASQISQASTPKPTIKLKSIMLPTKLQPQTPTPSKGIATQPSTVAATANSIAAVDPKPQATEPVSKHASKTTSHLQPESESHPTPTVSPHKFKLKFSISTPSPKPPSASTSTPLARSPHSSPITTPKPATKSTTKIGNTPPKTHTPSYGVKPPSASSTMGNLPSHQDTHVSSLSKPTLSSTIPLTCVTAVDDAKIDEEVINCICSAPTIDDGRPPTASLTNRPASRAGTGSCKYSRLDLITWGRPQGQPWQNAPPRTGAMPPGTANRNPQTRPETATRINVVDRPTTQQGLAGVRGKTQGPGRMVQDVTFFQAELRQKMNLLIEEIYRINAEVNLVTKENSNYAAFEKRADTLSEELKELQGQLGDLNTLVDKLHTDTDLEELERQFHQLQAKNQRESQVLDEVFMQRQQRESSIRDIKSQIEEGRQKADDQINTLDPEKKAEYIRLKNENTAFIASIEKLQAEIEKQTQRTHKLQSELSIEPIKQKAVLLHDRLKESKDKKSELENTLKKAENESGPQEKARLLEQVREDNLETSGMDRRILELEDQIHKLHEQISQADTELDPAQEERNAKYEELLKRDRDMQTFLDSFDERRHERMEKNREAEAGIVHLLERIRTLSKKDITNLPSTDGFKGLQGDLEFKEKEMHNSENTIEALSLERARRTQDLEKVQQLETKLNAELKHLREKIQTMKNAMDKIGSIETVKREAEAIKKQSEAERDDLQFKRDTFRTTIQALTAQYEAKKTQLNENETYTQLGALEQRLRYHEGVTFGLKDYIASKIAESDYKSLEADATNRMNEINAQLIKMMALPPAR</sequence>
<feature type="compositionally biased region" description="Low complexity" evidence="2">
    <location>
        <begin position="535"/>
        <end position="548"/>
    </location>
</feature>
<feature type="compositionally biased region" description="Polar residues" evidence="2">
    <location>
        <begin position="679"/>
        <end position="689"/>
    </location>
</feature>
<accession>A0ABQ8EZV2</accession>
<comment type="caution">
    <text evidence="3">The sequence shown here is derived from an EMBL/GenBank/DDBJ whole genome shotgun (WGS) entry which is preliminary data.</text>
</comment>
<dbReference type="PANTHER" id="PTHR31432">
    <property type="entry name" value="INTRAFLAGELLAR TRANSPORT PROTEIN 74 HOMOLOG"/>
    <property type="match status" value="1"/>
</dbReference>
<keyword evidence="1" id="KW-0175">Coiled coil</keyword>
<feature type="compositionally biased region" description="Low complexity" evidence="2">
    <location>
        <begin position="655"/>
        <end position="674"/>
    </location>
</feature>
<evidence type="ECO:0000313" key="3">
    <source>
        <dbReference type="EMBL" id="KAH6589591.1"/>
    </source>
</evidence>
<proteinExistence type="predicted"/>
<feature type="region of interest" description="Disordered" evidence="2">
    <location>
        <begin position="942"/>
        <end position="970"/>
    </location>
</feature>
<gene>
    <name evidence="3" type="ORF">BASA50_009946</name>
</gene>
<dbReference type="EMBL" id="JAFCIX010000445">
    <property type="protein sequence ID" value="KAH6589591.1"/>
    <property type="molecule type" value="Genomic_DNA"/>
</dbReference>
<evidence type="ECO:0000256" key="1">
    <source>
        <dbReference type="SAM" id="Coils"/>
    </source>
</evidence>
<feature type="region of interest" description="Disordered" evidence="2">
    <location>
        <begin position="535"/>
        <end position="557"/>
    </location>
</feature>
<evidence type="ECO:0000313" key="4">
    <source>
        <dbReference type="Proteomes" id="UP001648503"/>
    </source>
</evidence>
<feature type="region of interest" description="Disordered" evidence="2">
    <location>
        <begin position="655"/>
        <end position="712"/>
    </location>
</feature>
<feature type="region of interest" description="Disordered" evidence="2">
    <location>
        <begin position="1196"/>
        <end position="1219"/>
    </location>
</feature>
<protein>
    <recommendedName>
        <fullName evidence="5">TATA element modulatory factor 1 TATA binding domain-containing protein</fullName>
    </recommendedName>
</protein>
<feature type="region of interest" description="Disordered" evidence="2">
    <location>
        <begin position="257"/>
        <end position="283"/>
    </location>
</feature>
<feature type="region of interest" description="Disordered" evidence="2">
    <location>
        <begin position="752"/>
        <end position="874"/>
    </location>
</feature>
<feature type="compositionally biased region" description="Polar residues" evidence="2">
    <location>
        <begin position="698"/>
        <end position="709"/>
    </location>
</feature>
<dbReference type="PANTHER" id="PTHR31432:SF0">
    <property type="entry name" value="INTRAFLAGELLAR TRANSPORT PROTEIN 74 HOMOLOG"/>
    <property type="match status" value="1"/>
</dbReference>
<dbReference type="InterPro" id="IPR009072">
    <property type="entry name" value="Histone-fold"/>
</dbReference>
<feature type="coiled-coil region" evidence="1">
    <location>
        <begin position="1337"/>
        <end position="1423"/>
    </location>
</feature>
<evidence type="ECO:0008006" key="5">
    <source>
        <dbReference type="Google" id="ProtNLM"/>
    </source>
</evidence>
<feature type="coiled-coil region" evidence="1">
    <location>
        <begin position="1033"/>
        <end position="1097"/>
    </location>
</feature>
<dbReference type="Gene3D" id="1.10.20.10">
    <property type="entry name" value="Histone, subunit A"/>
    <property type="match status" value="1"/>
</dbReference>
<feature type="compositionally biased region" description="Polar residues" evidence="2">
    <location>
        <begin position="851"/>
        <end position="874"/>
    </location>
</feature>
<feature type="compositionally biased region" description="Polar residues" evidence="2">
    <location>
        <begin position="767"/>
        <end position="784"/>
    </location>
</feature>
<feature type="compositionally biased region" description="Low complexity" evidence="2">
    <location>
        <begin position="804"/>
        <end position="833"/>
    </location>
</feature>
<reference evidence="3 4" key="1">
    <citation type="submission" date="2021-02" db="EMBL/GenBank/DDBJ databases">
        <title>Variation within the Batrachochytrium salamandrivorans European outbreak.</title>
        <authorList>
            <person name="Kelly M."/>
            <person name="Pasmans F."/>
            <person name="Shea T.P."/>
            <person name="Munoz J.F."/>
            <person name="Carranza S."/>
            <person name="Cuomo C.A."/>
            <person name="Martel A."/>
        </authorList>
    </citation>
    <scope>NUCLEOTIDE SEQUENCE [LARGE SCALE GENOMIC DNA]</scope>
    <source>
        <strain evidence="3 4">AMFP18/2</strain>
    </source>
</reference>
<name>A0ABQ8EZV2_9FUNG</name>
<evidence type="ECO:0000256" key="2">
    <source>
        <dbReference type="SAM" id="MobiDB-lite"/>
    </source>
</evidence>